<keyword evidence="7 10" id="KW-0472">Membrane</keyword>
<comment type="caution">
    <text evidence="11">The sequence shown here is derived from an EMBL/GenBank/DDBJ whole genome shotgun (WGS) entry which is preliminary data.</text>
</comment>
<evidence type="ECO:0000256" key="3">
    <source>
        <dbReference type="ARBA" id="ARBA00022475"/>
    </source>
</evidence>
<dbReference type="RefSeq" id="WP_378057548.1">
    <property type="nucleotide sequence ID" value="NZ_JBHSIS010000008.1"/>
</dbReference>
<evidence type="ECO:0000256" key="1">
    <source>
        <dbReference type="ARBA" id="ARBA00004651"/>
    </source>
</evidence>
<feature type="transmembrane region" description="Helical" evidence="10">
    <location>
        <begin position="124"/>
        <end position="142"/>
    </location>
</feature>
<feature type="compositionally biased region" description="Basic and acidic residues" evidence="9">
    <location>
        <begin position="331"/>
        <end position="351"/>
    </location>
</feature>
<keyword evidence="3" id="KW-1003">Cell membrane</keyword>
<feature type="transmembrane region" description="Helical" evidence="10">
    <location>
        <begin position="216"/>
        <end position="235"/>
    </location>
</feature>
<accession>A0ABV9S516</accession>
<feature type="transmembrane region" description="Helical" evidence="10">
    <location>
        <begin position="296"/>
        <end position="315"/>
    </location>
</feature>
<evidence type="ECO:0000256" key="10">
    <source>
        <dbReference type="SAM" id="Phobius"/>
    </source>
</evidence>
<evidence type="ECO:0000256" key="5">
    <source>
        <dbReference type="ARBA" id="ARBA00022692"/>
    </source>
</evidence>
<feature type="region of interest" description="Disordered" evidence="9">
    <location>
        <begin position="321"/>
        <end position="351"/>
    </location>
</feature>
<evidence type="ECO:0000256" key="6">
    <source>
        <dbReference type="ARBA" id="ARBA00022989"/>
    </source>
</evidence>
<keyword evidence="6 10" id="KW-1133">Transmembrane helix</keyword>
<keyword evidence="5 10" id="KW-0812">Transmembrane</keyword>
<keyword evidence="12" id="KW-1185">Reference proteome</keyword>
<organism evidence="11 12">
    <name type="scientific">Actinophytocola glycyrrhizae</name>
    <dbReference type="NCBI Taxonomy" id="2044873"/>
    <lineage>
        <taxon>Bacteria</taxon>
        <taxon>Bacillati</taxon>
        <taxon>Actinomycetota</taxon>
        <taxon>Actinomycetes</taxon>
        <taxon>Pseudonocardiales</taxon>
        <taxon>Pseudonocardiaceae</taxon>
    </lineage>
</organism>
<evidence type="ECO:0000256" key="2">
    <source>
        <dbReference type="ARBA" id="ARBA00022448"/>
    </source>
</evidence>
<keyword evidence="2" id="KW-0813">Transport</keyword>
<dbReference type="Pfam" id="PF02653">
    <property type="entry name" value="BPD_transp_2"/>
    <property type="match status" value="1"/>
</dbReference>
<comment type="subcellular location">
    <subcellularLocation>
        <location evidence="1">Cell membrane</location>
        <topology evidence="1">Multi-pass membrane protein</topology>
    </subcellularLocation>
</comment>
<proteinExistence type="predicted"/>
<dbReference type="PANTHER" id="PTHR32196:SF71">
    <property type="entry name" value="AUTOINDUCER 2 IMPORT SYSTEM PERMEASE PROTEIN LSRD"/>
    <property type="match status" value="1"/>
</dbReference>
<dbReference type="CDD" id="cd06579">
    <property type="entry name" value="TM_PBP1_transp_AraH_like"/>
    <property type="match status" value="1"/>
</dbReference>
<evidence type="ECO:0000313" key="11">
    <source>
        <dbReference type="EMBL" id="MFC4855587.1"/>
    </source>
</evidence>
<gene>
    <name evidence="11" type="ORF">ACFPCV_18920</name>
</gene>
<evidence type="ECO:0000256" key="8">
    <source>
        <dbReference type="ARBA" id="ARBA00039381"/>
    </source>
</evidence>
<evidence type="ECO:0000256" key="7">
    <source>
        <dbReference type="ARBA" id="ARBA00023136"/>
    </source>
</evidence>
<feature type="transmembrane region" description="Helical" evidence="10">
    <location>
        <begin position="271"/>
        <end position="290"/>
    </location>
</feature>
<evidence type="ECO:0000256" key="9">
    <source>
        <dbReference type="SAM" id="MobiDB-lite"/>
    </source>
</evidence>
<protein>
    <recommendedName>
        <fullName evidence="8">Autoinducer 2 import system permease protein LsrD</fullName>
    </recommendedName>
</protein>
<feature type="transmembrane region" description="Helical" evidence="10">
    <location>
        <begin position="162"/>
        <end position="185"/>
    </location>
</feature>
<evidence type="ECO:0000313" key="12">
    <source>
        <dbReference type="Proteomes" id="UP001595859"/>
    </source>
</evidence>
<evidence type="ECO:0000256" key="4">
    <source>
        <dbReference type="ARBA" id="ARBA00022519"/>
    </source>
</evidence>
<keyword evidence="4" id="KW-0997">Cell inner membrane</keyword>
<feature type="transmembrane region" description="Helical" evidence="10">
    <location>
        <begin position="97"/>
        <end position="117"/>
    </location>
</feature>
<feature type="transmembrane region" description="Helical" evidence="10">
    <location>
        <begin position="247"/>
        <end position="264"/>
    </location>
</feature>
<dbReference type="EMBL" id="JBHSIS010000008">
    <property type="protein sequence ID" value="MFC4855587.1"/>
    <property type="molecule type" value="Genomic_DNA"/>
</dbReference>
<sequence length="351" mass="36583">MLDRVLDRFLRWETVLLVLCVGVFAVGSANSSEGAGFAGQGNISFLLLDYSEVALLAFALLPIVLTGEIDLSVASTLGFCSALTGTLWDAGTGFETIVPIVILAGVALGSVNAVLVVRFGLPSLAVTIGTLGLYRGLAYVLLGDRAVTGFPENYRPLATDPIAGTFLPYATVLVLFVGAAVAVLVHRTTTGRSLYAIGLGAQTARFSGIRVDRVKFALFMLSGGLAAVASLIYTLRYNSARADNASGMELVAVAAVLLGGVSIFGGRGTVLGVATALLAMAGLRNVLFLDDVSNEIQNVITGLLLILSVLVPVVFKPRRTKDAPLEPSDADTERRAGADSGGELRRNHQGV</sequence>
<dbReference type="Proteomes" id="UP001595859">
    <property type="component" value="Unassembled WGS sequence"/>
</dbReference>
<reference evidence="12" key="1">
    <citation type="journal article" date="2019" name="Int. J. Syst. Evol. Microbiol.">
        <title>The Global Catalogue of Microorganisms (GCM) 10K type strain sequencing project: providing services to taxonomists for standard genome sequencing and annotation.</title>
        <authorList>
            <consortium name="The Broad Institute Genomics Platform"/>
            <consortium name="The Broad Institute Genome Sequencing Center for Infectious Disease"/>
            <person name="Wu L."/>
            <person name="Ma J."/>
        </authorList>
    </citation>
    <scope>NUCLEOTIDE SEQUENCE [LARGE SCALE GENOMIC DNA]</scope>
    <source>
        <strain evidence="12">ZS-22-S1</strain>
    </source>
</reference>
<dbReference type="InterPro" id="IPR001851">
    <property type="entry name" value="ABC_transp_permease"/>
</dbReference>
<name>A0ABV9S516_9PSEU</name>
<dbReference type="PANTHER" id="PTHR32196">
    <property type="entry name" value="ABC TRANSPORTER PERMEASE PROTEIN YPHD-RELATED-RELATED"/>
    <property type="match status" value="1"/>
</dbReference>
<feature type="transmembrane region" description="Helical" evidence="10">
    <location>
        <begin position="44"/>
        <end position="64"/>
    </location>
</feature>